<dbReference type="Gene3D" id="3.40.50.1980">
    <property type="entry name" value="Nitrogenase molybdenum iron protein domain"/>
    <property type="match status" value="2"/>
</dbReference>
<dbReference type="RefSeq" id="WP_109569240.1">
    <property type="nucleotide sequence ID" value="NZ_CP029463.1"/>
</dbReference>
<evidence type="ECO:0000259" key="2">
    <source>
        <dbReference type="PROSITE" id="PS50983"/>
    </source>
</evidence>
<evidence type="ECO:0000256" key="1">
    <source>
        <dbReference type="SAM" id="SignalP"/>
    </source>
</evidence>
<dbReference type="KEGG" id="fse:DI487_08370"/>
<sequence>MKKTVLLALFLLSAFVYPQQKSLRIISLNGAVTEIICELGFQQNIIATDVTSTYPSSLKVKNLGHVRNLSVESVVALKPDLVLGTEKDINPTLANNLKAAGIKTIFYKQEFSVSGTKQLIAEIAKTLNHKDYAFLQHKIDQEISKAKELTVKPKVLFIYARGAGTLMVAGKNTPMEKIIGLSGGINAITAFENFKPLTPEALLAANPDYILFFSSGMESLGGIDGVLKIDGIEKTKAGKLKNIIAMDGTLLSGFGPRLGEAIVALNTLLRENGK</sequence>
<protein>
    <submittedName>
        <fullName evidence="3">Hemin ABC transporter substrate-binding protein</fullName>
    </submittedName>
</protein>
<dbReference type="PANTHER" id="PTHR30535">
    <property type="entry name" value="VITAMIN B12-BINDING PROTEIN"/>
    <property type="match status" value="1"/>
</dbReference>
<dbReference type="PROSITE" id="PS50983">
    <property type="entry name" value="FE_B12_PBP"/>
    <property type="match status" value="1"/>
</dbReference>
<reference evidence="3 4" key="1">
    <citation type="submission" date="2018-05" db="EMBL/GenBank/DDBJ databases">
        <title>Flavobacterium sp. MEBiC07310.</title>
        <authorList>
            <person name="Baek K."/>
        </authorList>
    </citation>
    <scope>NUCLEOTIDE SEQUENCE [LARGE SCALE GENOMIC DNA]</scope>
    <source>
        <strain evidence="3 4">MEBiC07310</strain>
    </source>
</reference>
<feature type="domain" description="Fe/B12 periplasmic-binding" evidence="2">
    <location>
        <begin position="24"/>
        <end position="274"/>
    </location>
</feature>
<evidence type="ECO:0000313" key="3">
    <source>
        <dbReference type="EMBL" id="AWM13873.1"/>
    </source>
</evidence>
<dbReference type="OrthoDB" id="9797736at2"/>
<name>A0A2U8QUS0_9FLAO</name>
<dbReference type="EMBL" id="CP029463">
    <property type="protein sequence ID" value="AWM13873.1"/>
    <property type="molecule type" value="Genomic_DNA"/>
</dbReference>
<dbReference type="SUPFAM" id="SSF53807">
    <property type="entry name" value="Helical backbone' metal receptor"/>
    <property type="match status" value="1"/>
</dbReference>
<dbReference type="PANTHER" id="PTHR30535:SF4">
    <property type="entry name" value="HEMIN-BINDING PERIPLASMIC PROTEIN HMUT"/>
    <property type="match status" value="1"/>
</dbReference>
<accession>A0A2U8QUS0</accession>
<dbReference type="AlphaFoldDB" id="A0A2U8QUS0"/>
<dbReference type="InterPro" id="IPR050902">
    <property type="entry name" value="ABC_Transporter_SBP"/>
</dbReference>
<dbReference type="Pfam" id="PF01497">
    <property type="entry name" value="Peripla_BP_2"/>
    <property type="match status" value="1"/>
</dbReference>
<feature type="chain" id="PRO_5015982685" evidence="1">
    <location>
        <begin position="19"/>
        <end position="274"/>
    </location>
</feature>
<proteinExistence type="predicted"/>
<evidence type="ECO:0000313" key="4">
    <source>
        <dbReference type="Proteomes" id="UP000245429"/>
    </source>
</evidence>
<keyword evidence="4" id="KW-1185">Reference proteome</keyword>
<gene>
    <name evidence="3" type="ORF">DI487_08370</name>
</gene>
<dbReference type="Proteomes" id="UP000245429">
    <property type="component" value="Chromosome"/>
</dbReference>
<organism evidence="3 4">
    <name type="scientific">Flavobacterium sediminis</name>
    <dbReference type="NCBI Taxonomy" id="2201181"/>
    <lineage>
        <taxon>Bacteria</taxon>
        <taxon>Pseudomonadati</taxon>
        <taxon>Bacteroidota</taxon>
        <taxon>Flavobacteriia</taxon>
        <taxon>Flavobacteriales</taxon>
        <taxon>Flavobacteriaceae</taxon>
        <taxon>Flavobacterium</taxon>
    </lineage>
</organism>
<keyword evidence="1" id="KW-0732">Signal</keyword>
<dbReference type="InterPro" id="IPR002491">
    <property type="entry name" value="ABC_transptr_periplasmic_BD"/>
</dbReference>
<feature type="signal peptide" evidence="1">
    <location>
        <begin position="1"/>
        <end position="18"/>
    </location>
</feature>